<evidence type="ECO:0000313" key="1">
    <source>
        <dbReference type="EMBL" id="MEA5518073.1"/>
    </source>
</evidence>
<accession>A0ABU5TU60</accession>
<evidence type="ECO:0000313" key="2">
    <source>
        <dbReference type="Proteomes" id="UP001301728"/>
    </source>
</evidence>
<keyword evidence="2" id="KW-1185">Reference proteome</keyword>
<dbReference type="Proteomes" id="UP001301728">
    <property type="component" value="Unassembled WGS sequence"/>
</dbReference>
<proteinExistence type="predicted"/>
<sequence>MAENKTKQLFTDLSKEESSSINGGNRYCYYDSYQPSSYYYKKASYDYHYASAYHSGSARYCY</sequence>
<dbReference type="EMBL" id="JAYGHT010000006">
    <property type="protein sequence ID" value="MEA5518073.1"/>
    <property type="molecule type" value="Genomic_DNA"/>
</dbReference>
<protein>
    <submittedName>
        <fullName evidence="1">Uncharacterized protein</fullName>
    </submittedName>
</protein>
<gene>
    <name evidence="1" type="ORF">VB854_03815</name>
</gene>
<organism evidence="1 2">
    <name type="scientific">Limnoraphis robusta CCNP1315</name>
    <dbReference type="NCBI Taxonomy" id="3110306"/>
    <lineage>
        <taxon>Bacteria</taxon>
        <taxon>Bacillati</taxon>
        <taxon>Cyanobacteriota</taxon>
        <taxon>Cyanophyceae</taxon>
        <taxon>Oscillatoriophycideae</taxon>
        <taxon>Oscillatoriales</taxon>
        <taxon>Sirenicapillariaceae</taxon>
        <taxon>Limnoraphis</taxon>
    </lineage>
</organism>
<comment type="caution">
    <text evidence="1">The sequence shown here is derived from an EMBL/GenBank/DDBJ whole genome shotgun (WGS) entry which is preliminary data.</text>
</comment>
<dbReference type="RefSeq" id="WP_152964755.1">
    <property type="nucleotide sequence ID" value="NZ_JAYGHT010000006.1"/>
</dbReference>
<reference evidence="1 2" key="1">
    <citation type="submission" date="2023-12" db="EMBL/GenBank/DDBJ databases">
        <title>Baltic Sea Cyanobacteria.</title>
        <authorList>
            <person name="Delbaje E."/>
            <person name="Fewer D.P."/>
            <person name="Shishido T.K."/>
        </authorList>
    </citation>
    <scope>NUCLEOTIDE SEQUENCE [LARGE SCALE GENOMIC DNA]</scope>
    <source>
        <strain evidence="1 2">CCNP 1315</strain>
    </source>
</reference>
<name>A0ABU5TU60_9CYAN</name>